<dbReference type="GO" id="GO:0005524">
    <property type="term" value="F:ATP binding"/>
    <property type="evidence" value="ECO:0007669"/>
    <property type="project" value="UniProtKB-KW"/>
</dbReference>
<keyword evidence="4" id="KW-0808">Transferase</keyword>
<evidence type="ECO:0000256" key="1">
    <source>
        <dbReference type="ARBA" id="ARBA00022741"/>
    </source>
</evidence>
<gene>
    <name evidence="4" type="ORF">F6R98_04080</name>
</gene>
<protein>
    <submittedName>
        <fullName evidence="4">Phosphotransferase</fullName>
    </submittedName>
</protein>
<dbReference type="Gene3D" id="3.30.200.20">
    <property type="entry name" value="Phosphorylase Kinase, domain 1"/>
    <property type="match status" value="1"/>
</dbReference>
<feature type="domain" description="Aminoglycoside phosphotransferase" evidence="3">
    <location>
        <begin position="29"/>
        <end position="253"/>
    </location>
</feature>
<evidence type="ECO:0000313" key="4">
    <source>
        <dbReference type="EMBL" id="QFY44932.1"/>
    </source>
</evidence>
<dbReference type="InParanoid" id="A0A5Q0BP27"/>
<dbReference type="Pfam" id="PF01636">
    <property type="entry name" value="APH"/>
    <property type="match status" value="1"/>
</dbReference>
<sequence length="343" mass="39232">MADTHDTRLATLRQWLAFTLRRPGDTLLISPASSDASFRRYFRVTDETQNLIAMDAPPSHEDVKPFMHVARLLEKAGVHTPGIHADNIKDGFLLLEDFGSHSYLDLLNESNADALYHDAINALATAQRAIDIEAGDLPPYSKTLLHREMELFVEWFLVELCGLEPDNETRRMLFGAFQQLTGSALEQPRVFVHRDYHSRNLMHTATGNPGVLDFQDAVVGPITYDLVSLLRDCYIAWPQHRIDGWVDAFRQRLHEDALLSNSQCASFTRWFDWMGVQRHLKAVGIFSRLKLRDNKPGYLQDIPRTLNYIREIAGRYQELSGLSLLLENRVLPLLPDILLENQQ</sequence>
<accession>A0A5Q0BP27</accession>
<keyword evidence="5" id="KW-1185">Reference proteome</keyword>
<proteinExistence type="predicted"/>
<name>A0A5Q0BP27_9GAMM</name>
<dbReference type="InterPro" id="IPR002575">
    <property type="entry name" value="Aminoglycoside_PTrfase"/>
</dbReference>
<dbReference type="PANTHER" id="PTHR33540:SF1">
    <property type="entry name" value="N-ACETYLMURAMATE_N-ACETYLGLUCOSAMINE KINASE"/>
    <property type="match status" value="1"/>
</dbReference>
<dbReference type="OrthoDB" id="9809275at2"/>
<organism evidence="4 5">
    <name type="scientific">Candidatus Methylospira mobilis</name>
    <dbReference type="NCBI Taxonomy" id="1808979"/>
    <lineage>
        <taxon>Bacteria</taxon>
        <taxon>Pseudomonadati</taxon>
        <taxon>Pseudomonadota</taxon>
        <taxon>Gammaproteobacteria</taxon>
        <taxon>Methylococcales</taxon>
        <taxon>Methylococcaceae</taxon>
        <taxon>Candidatus Methylospira</taxon>
    </lineage>
</organism>
<dbReference type="Proteomes" id="UP000325755">
    <property type="component" value="Chromosome"/>
</dbReference>
<dbReference type="GO" id="GO:0016740">
    <property type="term" value="F:transferase activity"/>
    <property type="evidence" value="ECO:0007669"/>
    <property type="project" value="UniProtKB-KW"/>
</dbReference>
<dbReference type="KEGG" id="mmob:F6R98_04080"/>
<evidence type="ECO:0000256" key="2">
    <source>
        <dbReference type="ARBA" id="ARBA00022840"/>
    </source>
</evidence>
<evidence type="ECO:0000259" key="3">
    <source>
        <dbReference type="Pfam" id="PF01636"/>
    </source>
</evidence>
<evidence type="ECO:0000313" key="5">
    <source>
        <dbReference type="Proteomes" id="UP000325755"/>
    </source>
</evidence>
<dbReference type="SUPFAM" id="SSF56112">
    <property type="entry name" value="Protein kinase-like (PK-like)"/>
    <property type="match status" value="1"/>
</dbReference>
<dbReference type="EMBL" id="CP044205">
    <property type="protein sequence ID" value="QFY44932.1"/>
    <property type="molecule type" value="Genomic_DNA"/>
</dbReference>
<keyword evidence="2" id="KW-0067">ATP-binding</keyword>
<dbReference type="PANTHER" id="PTHR33540">
    <property type="entry name" value="TRNA THREONYLCARBAMOYLADENOSINE BIOSYNTHESIS PROTEIN TSAE"/>
    <property type="match status" value="1"/>
</dbReference>
<dbReference type="Gene3D" id="3.90.1200.10">
    <property type="match status" value="1"/>
</dbReference>
<reference evidence="4 5" key="1">
    <citation type="submission" date="2019-09" db="EMBL/GenBank/DDBJ databases">
        <title>Ecophysiology of the spiral-shaped methanotroph Methylospira mobilis as revealed by the complete genome sequence.</title>
        <authorList>
            <person name="Oshkin I.Y."/>
            <person name="Dedysh S.N."/>
            <person name="Miroshnikov K."/>
            <person name="Danilova O.V."/>
            <person name="Hakobyan A."/>
            <person name="Liesack W."/>
        </authorList>
    </citation>
    <scope>NUCLEOTIDE SEQUENCE [LARGE SCALE GENOMIC DNA]</scope>
    <source>
        <strain evidence="4 5">Shm1</strain>
    </source>
</reference>
<keyword evidence="1" id="KW-0547">Nucleotide-binding</keyword>
<dbReference type="AlphaFoldDB" id="A0A5Q0BP27"/>
<dbReference type="InterPro" id="IPR011009">
    <property type="entry name" value="Kinase-like_dom_sf"/>
</dbReference>